<accession>A0A849BKA9</accession>
<comment type="subcellular location">
    <subcellularLocation>
        <location evidence="1 7">Cell membrane</location>
        <topology evidence="1 7">Multi-pass membrane protein</topology>
    </subcellularLocation>
</comment>
<evidence type="ECO:0000313" key="11">
    <source>
        <dbReference type="Proteomes" id="UP000555552"/>
    </source>
</evidence>
<name>A0A849BKA9_9ACTN</name>
<dbReference type="PROSITE" id="PS50928">
    <property type="entry name" value="ABC_TM1"/>
    <property type="match status" value="1"/>
</dbReference>
<dbReference type="RefSeq" id="WP_171201393.1">
    <property type="nucleotide sequence ID" value="NZ_BAAANP010000012.1"/>
</dbReference>
<dbReference type="AlphaFoldDB" id="A0A849BKA9"/>
<reference evidence="10 11" key="1">
    <citation type="submission" date="2020-05" db="EMBL/GenBank/DDBJ databases">
        <title>MicrobeNet Type strains.</title>
        <authorList>
            <person name="Nicholson A.C."/>
        </authorList>
    </citation>
    <scope>NUCLEOTIDE SEQUENCE [LARGE SCALE GENOMIC DNA]</scope>
    <source>
        <strain evidence="10 11">JCM 14547</strain>
    </source>
</reference>
<feature type="transmembrane region" description="Helical" evidence="7">
    <location>
        <begin position="47"/>
        <end position="73"/>
    </location>
</feature>
<protein>
    <submittedName>
        <fullName evidence="10">Sugar ABC transporter permease</fullName>
    </submittedName>
</protein>
<feature type="transmembrane region" description="Helical" evidence="7">
    <location>
        <begin position="116"/>
        <end position="140"/>
    </location>
</feature>
<dbReference type="Proteomes" id="UP000555552">
    <property type="component" value="Unassembled WGS sequence"/>
</dbReference>
<dbReference type="Gene3D" id="1.10.3720.10">
    <property type="entry name" value="MetI-like"/>
    <property type="match status" value="1"/>
</dbReference>
<evidence type="ECO:0000256" key="6">
    <source>
        <dbReference type="ARBA" id="ARBA00023136"/>
    </source>
</evidence>
<evidence type="ECO:0000313" key="10">
    <source>
        <dbReference type="EMBL" id="NNH21527.1"/>
    </source>
</evidence>
<dbReference type="InterPro" id="IPR051393">
    <property type="entry name" value="ABC_transporter_permease"/>
</dbReference>
<feature type="transmembrane region" description="Helical" evidence="7">
    <location>
        <begin position="245"/>
        <end position="265"/>
    </location>
</feature>
<keyword evidence="6 7" id="KW-0472">Membrane</keyword>
<feature type="compositionally biased region" description="Low complexity" evidence="8">
    <location>
        <begin position="23"/>
        <end position="33"/>
    </location>
</feature>
<feature type="transmembrane region" description="Helical" evidence="7">
    <location>
        <begin position="152"/>
        <end position="171"/>
    </location>
</feature>
<comment type="similarity">
    <text evidence="7">Belongs to the binding-protein-dependent transport system permease family.</text>
</comment>
<dbReference type="PANTHER" id="PTHR30193">
    <property type="entry name" value="ABC TRANSPORTER PERMEASE PROTEIN"/>
    <property type="match status" value="1"/>
</dbReference>
<evidence type="ECO:0000256" key="7">
    <source>
        <dbReference type="RuleBase" id="RU363032"/>
    </source>
</evidence>
<feature type="transmembrane region" description="Helical" evidence="7">
    <location>
        <begin position="191"/>
        <end position="216"/>
    </location>
</feature>
<feature type="domain" description="ABC transmembrane type-1" evidence="9">
    <location>
        <begin position="113"/>
        <end position="319"/>
    </location>
</feature>
<proteinExistence type="inferred from homology"/>
<gene>
    <name evidence="10" type="ORF">HLB09_00195</name>
</gene>
<keyword evidence="4 7" id="KW-0812">Transmembrane</keyword>
<dbReference type="InterPro" id="IPR000515">
    <property type="entry name" value="MetI-like"/>
</dbReference>
<dbReference type="CDD" id="cd06261">
    <property type="entry name" value="TM_PBP2"/>
    <property type="match status" value="1"/>
</dbReference>
<dbReference type="EMBL" id="JABEMA010000001">
    <property type="protein sequence ID" value="NNH21527.1"/>
    <property type="molecule type" value="Genomic_DNA"/>
</dbReference>
<keyword evidence="2 7" id="KW-0813">Transport</keyword>
<keyword evidence="3" id="KW-1003">Cell membrane</keyword>
<dbReference type="SUPFAM" id="SSF161098">
    <property type="entry name" value="MetI-like"/>
    <property type="match status" value="1"/>
</dbReference>
<evidence type="ECO:0000256" key="3">
    <source>
        <dbReference type="ARBA" id="ARBA00022475"/>
    </source>
</evidence>
<dbReference type="InterPro" id="IPR035906">
    <property type="entry name" value="MetI-like_sf"/>
</dbReference>
<organism evidence="10 11">
    <name type="scientific">Pseudokineococcus marinus</name>
    <dbReference type="NCBI Taxonomy" id="351215"/>
    <lineage>
        <taxon>Bacteria</taxon>
        <taxon>Bacillati</taxon>
        <taxon>Actinomycetota</taxon>
        <taxon>Actinomycetes</taxon>
        <taxon>Kineosporiales</taxon>
        <taxon>Kineosporiaceae</taxon>
        <taxon>Pseudokineococcus</taxon>
    </lineage>
</organism>
<keyword evidence="11" id="KW-1185">Reference proteome</keyword>
<dbReference type="GO" id="GO:0005886">
    <property type="term" value="C:plasma membrane"/>
    <property type="evidence" value="ECO:0007669"/>
    <property type="project" value="UniProtKB-SubCell"/>
</dbReference>
<comment type="caution">
    <text evidence="10">The sequence shown here is derived from an EMBL/GenBank/DDBJ whole genome shotgun (WGS) entry which is preliminary data.</text>
</comment>
<feature type="region of interest" description="Disordered" evidence="8">
    <location>
        <begin position="1"/>
        <end position="42"/>
    </location>
</feature>
<keyword evidence="5 7" id="KW-1133">Transmembrane helix</keyword>
<dbReference type="GO" id="GO:0055085">
    <property type="term" value="P:transmembrane transport"/>
    <property type="evidence" value="ECO:0007669"/>
    <property type="project" value="InterPro"/>
</dbReference>
<dbReference type="Pfam" id="PF00528">
    <property type="entry name" value="BPD_transp_1"/>
    <property type="match status" value="1"/>
</dbReference>
<dbReference type="PANTHER" id="PTHR30193:SF41">
    <property type="entry name" value="DIACETYLCHITOBIOSE UPTAKE SYSTEM PERMEASE PROTEIN NGCF"/>
    <property type="match status" value="1"/>
</dbReference>
<feature type="transmembrane region" description="Helical" evidence="7">
    <location>
        <begin position="298"/>
        <end position="320"/>
    </location>
</feature>
<sequence>MSDAAPSPPSAVLGEHGTGGPLRARTAPSSRRPSGGHGRRGGGGRSLAGYGFVAPAVVFFVAFFVLPVLYAIYLSLRGARLTGGGALGIRRETWVGLANYRDALTDPQLLASLGRMLAIGVIAVPVTLGAALLFALLLDVPRVRAVRFSRTAIFLPYAVPGVVASLLWGFLYLPRTSPFGFTGIGFLDEPALFGSVANIAVWSGVGFNMIVLFTALQSVPREVYEAARIDGCGEWQIALRIKIPLVVPALALTGLFSLIGALQIYGEPQTLRPLTSSISSTWVPLMKVYRDAFTTDDIGGAAATSVVLALGSLLLSLLVLKAAQRRTRSSS</sequence>
<evidence type="ECO:0000259" key="9">
    <source>
        <dbReference type="PROSITE" id="PS50928"/>
    </source>
</evidence>
<evidence type="ECO:0000256" key="5">
    <source>
        <dbReference type="ARBA" id="ARBA00022989"/>
    </source>
</evidence>
<evidence type="ECO:0000256" key="8">
    <source>
        <dbReference type="SAM" id="MobiDB-lite"/>
    </source>
</evidence>
<evidence type="ECO:0000256" key="2">
    <source>
        <dbReference type="ARBA" id="ARBA00022448"/>
    </source>
</evidence>
<evidence type="ECO:0000256" key="1">
    <source>
        <dbReference type="ARBA" id="ARBA00004651"/>
    </source>
</evidence>
<evidence type="ECO:0000256" key="4">
    <source>
        <dbReference type="ARBA" id="ARBA00022692"/>
    </source>
</evidence>